<feature type="domain" description="EF-hand" evidence="4">
    <location>
        <begin position="411"/>
        <end position="446"/>
    </location>
</feature>
<dbReference type="InterPro" id="IPR051581">
    <property type="entry name" value="Ca-bind"/>
</dbReference>
<reference evidence="5 6" key="1">
    <citation type="journal article" date="2006" name="Science">
        <title>Phytophthora genome sequences uncover evolutionary origins and mechanisms of pathogenesis.</title>
        <authorList>
            <person name="Tyler B.M."/>
            <person name="Tripathy S."/>
            <person name="Zhang X."/>
            <person name="Dehal P."/>
            <person name="Jiang R.H."/>
            <person name="Aerts A."/>
            <person name="Arredondo F.D."/>
            <person name="Baxter L."/>
            <person name="Bensasson D."/>
            <person name="Beynon J.L."/>
            <person name="Chapman J."/>
            <person name="Damasceno C.M."/>
            <person name="Dorrance A.E."/>
            <person name="Dou D."/>
            <person name="Dickerman A.W."/>
            <person name="Dubchak I.L."/>
            <person name="Garbelotto M."/>
            <person name="Gijzen M."/>
            <person name="Gordon S.G."/>
            <person name="Govers F."/>
            <person name="Grunwald N.J."/>
            <person name="Huang W."/>
            <person name="Ivors K.L."/>
            <person name="Jones R.W."/>
            <person name="Kamoun S."/>
            <person name="Krampis K."/>
            <person name="Lamour K.H."/>
            <person name="Lee M.K."/>
            <person name="McDonald W.H."/>
            <person name="Medina M."/>
            <person name="Meijer H.J."/>
            <person name="Nordberg E.K."/>
            <person name="Maclean D.J."/>
            <person name="Ospina-Giraldo M.D."/>
            <person name="Morris P.F."/>
            <person name="Phuntumart V."/>
            <person name="Putnam N.H."/>
            <person name="Rash S."/>
            <person name="Rose J.K."/>
            <person name="Sakihama Y."/>
            <person name="Salamov A.A."/>
            <person name="Savidor A."/>
            <person name="Scheuring C.F."/>
            <person name="Smith B.M."/>
            <person name="Sobral B.W."/>
            <person name="Terry A."/>
            <person name="Torto-Alalibo T.A."/>
            <person name="Win J."/>
            <person name="Xu Z."/>
            <person name="Zhang H."/>
            <person name="Grigoriev I.V."/>
            <person name="Rokhsar D.S."/>
            <person name="Boore J.L."/>
        </authorList>
    </citation>
    <scope>NUCLEOTIDE SEQUENCE [LARGE SCALE GENOMIC DNA]</scope>
    <source>
        <strain evidence="5 6">P6497</strain>
    </source>
</reference>
<evidence type="ECO:0000259" key="4">
    <source>
        <dbReference type="PROSITE" id="PS50222"/>
    </source>
</evidence>
<dbReference type="GO" id="GO:0005509">
    <property type="term" value="F:calcium ion binding"/>
    <property type="evidence" value="ECO:0007669"/>
    <property type="project" value="InterPro"/>
</dbReference>
<dbReference type="EMBL" id="JH159181">
    <property type="protein sequence ID" value="EGZ04498.1"/>
    <property type="molecule type" value="Genomic_DNA"/>
</dbReference>
<keyword evidence="1" id="KW-0479">Metal-binding</keyword>
<dbReference type="SMART" id="SM00054">
    <property type="entry name" value="EFh"/>
    <property type="match status" value="4"/>
</dbReference>
<dbReference type="InParanoid" id="G5AJ00"/>
<dbReference type="RefSeq" id="XP_009540051.1">
    <property type="nucleotide sequence ID" value="XM_009541756.1"/>
</dbReference>
<dbReference type="PANTHER" id="PTHR34524:SF6">
    <property type="entry name" value="CALCYPHOSINE LIKE"/>
    <property type="match status" value="1"/>
</dbReference>
<dbReference type="OMA" id="WHERTSV"/>
<dbReference type="KEGG" id="psoj:PHYSODRAFT_536255"/>
<dbReference type="AlphaFoldDB" id="G5AJ00"/>
<feature type="domain" description="EF-hand" evidence="4">
    <location>
        <begin position="371"/>
        <end position="406"/>
    </location>
</feature>
<proteinExistence type="predicted"/>
<dbReference type="InterPro" id="IPR011992">
    <property type="entry name" value="EF-hand-dom_pair"/>
</dbReference>
<dbReference type="Proteomes" id="UP000002640">
    <property type="component" value="Unassembled WGS sequence"/>
</dbReference>
<gene>
    <name evidence="5" type="ORF">PHYSODRAFT_536255</name>
</gene>
<evidence type="ECO:0000256" key="3">
    <source>
        <dbReference type="ARBA" id="ARBA00022837"/>
    </source>
</evidence>
<dbReference type="Gene3D" id="1.10.238.10">
    <property type="entry name" value="EF-hand"/>
    <property type="match status" value="2"/>
</dbReference>
<keyword evidence="3" id="KW-0106">Calcium</keyword>
<dbReference type="InterPro" id="IPR002048">
    <property type="entry name" value="EF_hand_dom"/>
</dbReference>
<dbReference type="PROSITE" id="PS50222">
    <property type="entry name" value="EF_HAND_2"/>
    <property type="match status" value="3"/>
</dbReference>
<feature type="domain" description="EF-hand" evidence="4">
    <location>
        <begin position="461"/>
        <end position="496"/>
    </location>
</feature>
<dbReference type="Pfam" id="PF13499">
    <property type="entry name" value="EF-hand_7"/>
    <property type="match status" value="1"/>
</dbReference>
<keyword evidence="2" id="KW-0677">Repeat</keyword>
<organism evidence="5 6">
    <name type="scientific">Phytophthora sojae (strain P6497)</name>
    <name type="common">Soybean stem and root rot agent</name>
    <name type="synonym">Phytophthora megasperma f. sp. glycines</name>
    <dbReference type="NCBI Taxonomy" id="1094619"/>
    <lineage>
        <taxon>Eukaryota</taxon>
        <taxon>Sar</taxon>
        <taxon>Stramenopiles</taxon>
        <taxon>Oomycota</taxon>
        <taxon>Peronosporomycetes</taxon>
        <taxon>Peronosporales</taxon>
        <taxon>Peronosporaceae</taxon>
        <taxon>Phytophthora</taxon>
    </lineage>
</organism>
<dbReference type="PANTHER" id="PTHR34524">
    <property type="entry name" value="CALCYPHOSIN"/>
    <property type="match status" value="1"/>
</dbReference>
<sequence length="580" mass="66196">MAAAFYWECEAFRVAVAPWSSDASRQRAVSARVSVAEQRTPGFALRFDLELLTEAGAETGGVLTPSGSLMRLVNQRQMLRAFEFAFVGPDAEQRRPPGGEEGGNELLDRQLKKWLAGGGQVPAPPKEELAGWLLAWMIQPLKKKASVRTSSSRSLGHSFASTASTEQSEKPLLKPTIVRLNPRLDSLDVVNLEEPSDEWSEDRRHFQQELNASRRDVQTAKCQRDKVERLAQLRHTQLLKESARKVRVNEQKRRDAQAVRQLIADTLEYRDELSIMESKVKQASIAARRDQERIKRQTRVVLGNTEKSTRGAIIGPGPLSKKEMELVTGNSRDEDAVYDLHGRRHSLEEAKVTAKESALESAMRKVRRLLLYSNESVDIFRRYDLDRSGALSYNEFQRMLRENGTGDSAELTKEQSMAFFTRFDADNSGEIDYRELLWGFFNWEAFLKRWYERKSATTTAPSEREVRRFFLKYDRSSQGVVTIKQFQLVMDYLGVTLSDVDAKLLAVKFDTGKDGYIDYNNFLSCVNLPETQQDVDYKEGFTAETTLCRDTAPPTGMERIWKELQNLSETQAKLHRLLRK</sequence>
<evidence type="ECO:0000256" key="1">
    <source>
        <dbReference type="ARBA" id="ARBA00022723"/>
    </source>
</evidence>
<evidence type="ECO:0000256" key="2">
    <source>
        <dbReference type="ARBA" id="ARBA00022737"/>
    </source>
</evidence>
<dbReference type="InterPro" id="IPR018247">
    <property type="entry name" value="EF_Hand_1_Ca_BS"/>
</dbReference>
<dbReference type="SUPFAM" id="SSF47473">
    <property type="entry name" value="EF-hand"/>
    <property type="match status" value="1"/>
</dbReference>
<dbReference type="GeneID" id="20662234"/>
<protein>
    <recommendedName>
        <fullName evidence="4">EF-hand domain-containing protein</fullName>
    </recommendedName>
</protein>
<dbReference type="STRING" id="1094619.G5AJ00"/>
<evidence type="ECO:0000313" key="6">
    <source>
        <dbReference type="Proteomes" id="UP000002640"/>
    </source>
</evidence>
<name>G5AJ00_PHYSP</name>
<evidence type="ECO:0000313" key="5">
    <source>
        <dbReference type="EMBL" id="EGZ04498.1"/>
    </source>
</evidence>
<dbReference type="PROSITE" id="PS00018">
    <property type="entry name" value="EF_HAND_1"/>
    <property type="match status" value="2"/>
</dbReference>
<keyword evidence="6" id="KW-1185">Reference proteome</keyword>
<accession>G5AJ00</accession>